<dbReference type="EMBL" id="BJZV01000019">
    <property type="protein sequence ID" value="GEP11486.1"/>
    <property type="molecule type" value="Genomic_DNA"/>
</dbReference>
<gene>
    <name evidence="1" type="ORF">MGN01_33310</name>
</gene>
<organism evidence="1 2">
    <name type="scientific">Methylobacterium gnaphalii</name>
    <dbReference type="NCBI Taxonomy" id="1010610"/>
    <lineage>
        <taxon>Bacteria</taxon>
        <taxon>Pseudomonadati</taxon>
        <taxon>Pseudomonadota</taxon>
        <taxon>Alphaproteobacteria</taxon>
        <taxon>Hyphomicrobiales</taxon>
        <taxon>Methylobacteriaceae</taxon>
        <taxon>Methylobacterium</taxon>
    </lineage>
</organism>
<name>A0A512JNF4_9HYPH</name>
<evidence type="ECO:0008006" key="3">
    <source>
        <dbReference type="Google" id="ProtNLM"/>
    </source>
</evidence>
<dbReference type="AlphaFoldDB" id="A0A512JNF4"/>
<reference evidence="1 2" key="1">
    <citation type="submission" date="2019-07" db="EMBL/GenBank/DDBJ databases">
        <title>Whole genome shotgun sequence of Methylobacterium gnaphalii NBRC 107716.</title>
        <authorList>
            <person name="Hosoyama A."/>
            <person name="Uohara A."/>
            <person name="Ohji S."/>
            <person name="Ichikawa N."/>
        </authorList>
    </citation>
    <scope>NUCLEOTIDE SEQUENCE [LARGE SCALE GENOMIC DNA]</scope>
    <source>
        <strain evidence="1 2">NBRC 107716</strain>
    </source>
</reference>
<protein>
    <recommendedName>
        <fullName evidence="3">DRBM domain-containing protein</fullName>
    </recommendedName>
</protein>
<sequence length="90" mass="9885">MRFQPAATEICGSAVAEAESAPYIPSMSNNSANPYTLEIAACERPAGHFTWAIRRHGKLFQRADRLQTTEEAAERSGLAAIEKLLNGHER</sequence>
<proteinExistence type="predicted"/>
<accession>A0A512JNF4</accession>
<comment type="caution">
    <text evidence="1">The sequence shown here is derived from an EMBL/GenBank/DDBJ whole genome shotgun (WGS) entry which is preliminary data.</text>
</comment>
<evidence type="ECO:0000313" key="2">
    <source>
        <dbReference type="Proteomes" id="UP000321750"/>
    </source>
</evidence>
<dbReference type="Proteomes" id="UP000321750">
    <property type="component" value="Unassembled WGS sequence"/>
</dbReference>
<evidence type="ECO:0000313" key="1">
    <source>
        <dbReference type="EMBL" id="GEP11486.1"/>
    </source>
</evidence>
<keyword evidence="2" id="KW-1185">Reference proteome</keyword>